<proteinExistence type="predicted"/>
<gene>
    <name evidence="1" type="ORF">CD33_18900</name>
</gene>
<sequence>MDSSKQGEKEIVQKKQSIGQFKAAVDLNCPKEALNWTTRIKKIGEVSFRNNRTVKYNEVHVDTEQEFNAFPVHSKKF</sequence>
<dbReference type="Proteomes" id="UP000030408">
    <property type="component" value="Unassembled WGS sequence"/>
</dbReference>
<keyword evidence="2" id="KW-1185">Reference proteome</keyword>
<reference evidence="1 2" key="1">
    <citation type="submission" date="2014-02" db="EMBL/GenBank/DDBJ databases">
        <title>Draft genome sequence of Lysinibacillus sinduriensis JCM 15800.</title>
        <authorList>
            <person name="Zhang F."/>
            <person name="Wang G."/>
            <person name="Zhang L."/>
        </authorList>
    </citation>
    <scope>NUCLEOTIDE SEQUENCE [LARGE SCALE GENOMIC DNA]</scope>
    <source>
        <strain evidence="1 2">JCM 15800</strain>
    </source>
</reference>
<dbReference type="EMBL" id="JPVO01000055">
    <property type="protein sequence ID" value="KGR74066.1"/>
    <property type="molecule type" value="Genomic_DNA"/>
</dbReference>
<organism evidence="1 2">
    <name type="scientific">Ureibacillus sinduriensis BLB-1 = JCM 15800</name>
    <dbReference type="NCBI Taxonomy" id="1384057"/>
    <lineage>
        <taxon>Bacteria</taxon>
        <taxon>Bacillati</taxon>
        <taxon>Bacillota</taxon>
        <taxon>Bacilli</taxon>
        <taxon>Bacillales</taxon>
        <taxon>Caryophanaceae</taxon>
        <taxon>Ureibacillus</taxon>
    </lineage>
</organism>
<evidence type="ECO:0000313" key="2">
    <source>
        <dbReference type="Proteomes" id="UP000030408"/>
    </source>
</evidence>
<evidence type="ECO:0000313" key="1">
    <source>
        <dbReference type="EMBL" id="KGR74066.1"/>
    </source>
</evidence>
<dbReference type="RefSeq" id="WP_036203436.1">
    <property type="nucleotide sequence ID" value="NZ_AVCY01000001.1"/>
</dbReference>
<accession>A0A0A3HNB5</accession>
<dbReference type="AlphaFoldDB" id="A0A0A3HNB5"/>
<name>A0A0A3HNB5_9BACL</name>
<comment type="caution">
    <text evidence="1">The sequence shown here is derived from an EMBL/GenBank/DDBJ whole genome shotgun (WGS) entry which is preliminary data.</text>
</comment>
<protein>
    <submittedName>
        <fullName evidence="1">Uncharacterized protein</fullName>
    </submittedName>
</protein>